<accession>A0AAC8Q9G3</accession>
<evidence type="ECO:0000256" key="1">
    <source>
        <dbReference type="ARBA" id="ARBA00001947"/>
    </source>
</evidence>
<sequence length="362" mass="38290">MSKSVRGFKWLVGGIVGVSMLGACGAPEELETASEQSAQATGEVAVSLSVSKASLSAHEDVSVTVTLTNVSSQPVRLLKFYIPDGRLKEGLFEVTRNGEPVEYIGPHIKRAAPTAQDYVTLAPGESLSGSAPVSGMYDLSETGAYTVQYAARSLDQHSAVITKAAQLDSNLVSLWIEGRANEFEAQGTVSAQGLSYSGACTSTEQSSISSAMSSARTYANNASTYLNGISSGTTRYTTWFGAYSSTNLTTARNHFTNIKNALANAAVVVDCSCNDSYYAYVYPASPYKIYVCNAFWSAPMTGTDSKAGTLVHEMSHFNVVAATDDHAYGQSAAKSLAISSPTRALDNADSHEYFAENTPSLP</sequence>
<keyword evidence="7" id="KW-0482">Metalloprotease</keyword>
<evidence type="ECO:0000256" key="5">
    <source>
        <dbReference type="ARBA" id="ARBA00022801"/>
    </source>
</evidence>
<keyword evidence="12" id="KW-1185">Reference proteome</keyword>
<name>A0AAC8Q9G3_9BACT</name>
<evidence type="ECO:0000256" key="6">
    <source>
        <dbReference type="ARBA" id="ARBA00022833"/>
    </source>
</evidence>
<dbReference type="InterPro" id="IPR050414">
    <property type="entry name" value="Fungal_M35_metalloproteases"/>
</dbReference>
<dbReference type="PANTHER" id="PTHR37016">
    <property type="match status" value="1"/>
</dbReference>
<evidence type="ECO:0000259" key="8">
    <source>
        <dbReference type="SMART" id="SM01351"/>
    </source>
</evidence>
<dbReference type="SMART" id="SM01351">
    <property type="entry name" value="Aspzincin_M35"/>
    <property type="match status" value="1"/>
</dbReference>
<dbReference type="PANTHER" id="PTHR37016:SF3">
    <property type="entry name" value="NEUTRAL PROTEASE 2-RELATED"/>
    <property type="match status" value="1"/>
</dbReference>
<dbReference type="Gene3D" id="3.40.390.10">
    <property type="entry name" value="Collagenase (Catalytic Domain)"/>
    <property type="match status" value="1"/>
</dbReference>
<dbReference type="EMBL" id="CP011509">
    <property type="protein sequence ID" value="AKJ03535.1"/>
    <property type="molecule type" value="Genomic_DNA"/>
</dbReference>
<dbReference type="InterPro" id="IPR034115">
    <property type="entry name" value="M35_peptidyl-Lys"/>
</dbReference>
<dbReference type="InterPro" id="IPR029463">
    <property type="entry name" value="Lys_MEP"/>
</dbReference>
<dbReference type="RefSeq" id="WP_047857564.1">
    <property type="nucleotide sequence ID" value="NZ_CP011509.1"/>
</dbReference>
<dbReference type="InterPro" id="IPR024079">
    <property type="entry name" value="MetalloPept_cat_dom_sf"/>
</dbReference>
<dbReference type="Gene3D" id="2.60.40.2970">
    <property type="match status" value="1"/>
</dbReference>
<dbReference type="KEGG" id="age:AA314_05161"/>
<comment type="similarity">
    <text evidence="2">Belongs to the peptidase M35 family.</text>
</comment>
<evidence type="ECO:0000256" key="2">
    <source>
        <dbReference type="ARBA" id="ARBA00010279"/>
    </source>
</evidence>
<dbReference type="PROSITE" id="PS51257">
    <property type="entry name" value="PROKAR_LIPOPROTEIN"/>
    <property type="match status" value="1"/>
</dbReference>
<dbReference type="GO" id="GO:0004222">
    <property type="term" value="F:metalloendopeptidase activity"/>
    <property type="evidence" value="ECO:0007669"/>
    <property type="project" value="InterPro"/>
</dbReference>
<dbReference type="Pfam" id="PF14521">
    <property type="entry name" value="Aspzincin_M35"/>
    <property type="match status" value="1"/>
</dbReference>
<evidence type="ECO:0000256" key="3">
    <source>
        <dbReference type="ARBA" id="ARBA00022670"/>
    </source>
</evidence>
<evidence type="ECO:0000313" key="9">
    <source>
        <dbReference type="EMBL" id="AKJ03535.1"/>
    </source>
</evidence>
<keyword evidence="6" id="KW-0862">Zinc</keyword>
<evidence type="ECO:0000313" key="12">
    <source>
        <dbReference type="Proteomes" id="UP000256345"/>
    </source>
</evidence>
<organism evidence="9 11">
    <name type="scientific">Archangium gephyra</name>
    <dbReference type="NCBI Taxonomy" id="48"/>
    <lineage>
        <taxon>Bacteria</taxon>
        <taxon>Pseudomonadati</taxon>
        <taxon>Myxococcota</taxon>
        <taxon>Myxococcia</taxon>
        <taxon>Myxococcales</taxon>
        <taxon>Cystobacterineae</taxon>
        <taxon>Archangiaceae</taxon>
        <taxon>Archangium</taxon>
    </lineage>
</organism>
<proteinExistence type="inferred from homology"/>
<dbReference type="CDD" id="cd11306">
    <property type="entry name" value="M35_peptidyl-Lys"/>
    <property type="match status" value="1"/>
</dbReference>
<dbReference type="Proteomes" id="UP000256345">
    <property type="component" value="Unassembled WGS sequence"/>
</dbReference>
<dbReference type="Proteomes" id="UP000035579">
    <property type="component" value="Chromosome"/>
</dbReference>
<protein>
    <submittedName>
        <fullName evidence="9">Extracellular protease</fullName>
    </submittedName>
    <submittedName>
        <fullName evidence="10">Peptidyl-Lys metalloendopeptidase</fullName>
    </submittedName>
</protein>
<dbReference type="SUPFAM" id="SSF55486">
    <property type="entry name" value="Metalloproteases ('zincins'), catalytic domain"/>
    <property type="match status" value="1"/>
</dbReference>
<evidence type="ECO:0000256" key="4">
    <source>
        <dbReference type="ARBA" id="ARBA00022723"/>
    </source>
</evidence>
<dbReference type="EMBL" id="QUMU01000019">
    <property type="protein sequence ID" value="REG22680.1"/>
    <property type="molecule type" value="Genomic_DNA"/>
</dbReference>
<comment type="cofactor">
    <cofactor evidence="1">
        <name>Zn(2+)</name>
        <dbReference type="ChEBI" id="CHEBI:29105"/>
    </cofactor>
</comment>
<feature type="domain" description="Lysine-specific metallo-endopeptidase" evidence="8">
    <location>
        <begin position="224"/>
        <end position="356"/>
    </location>
</feature>
<keyword evidence="5" id="KW-0378">Hydrolase</keyword>
<evidence type="ECO:0000256" key="7">
    <source>
        <dbReference type="ARBA" id="ARBA00023049"/>
    </source>
</evidence>
<gene>
    <name evidence="9" type="ORF">AA314_05161</name>
    <name evidence="10" type="ORF">ATI61_119212</name>
</gene>
<keyword evidence="4" id="KW-0479">Metal-binding</keyword>
<dbReference type="GO" id="GO:0006508">
    <property type="term" value="P:proteolysis"/>
    <property type="evidence" value="ECO:0007669"/>
    <property type="project" value="UniProtKB-KW"/>
</dbReference>
<keyword evidence="3 9" id="KW-0645">Protease</keyword>
<reference evidence="9 11" key="1">
    <citation type="submission" date="2015-05" db="EMBL/GenBank/DDBJ databases">
        <title>Genome assembly of Archangium gephyra DSM 2261.</title>
        <authorList>
            <person name="Sharma G."/>
            <person name="Subramanian S."/>
        </authorList>
    </citation>
    <scope>NUCLEOTIDE SEQUENCE [LARGE SCALE GENOMIC DNA]</scope>
    <source>
        <strain evidence="9 11">DSM 2261</strain>
    </source>
</reference>
<dbReference type="GO" id="GO:0046872">
    <property type="term" value="F:metal ion binding"/>
    <property type="evidence" value="ECO:0007669"/>
    <property type="project" value="UniProtKB-KW"/>
</dbReference>
<dbReference type="AlphaFoldDB" id="A0AAC8Q9G3"/>
<reference evidence="10 12" key="2">
    <citation type="submission" date="2018-08" db="EMBL/GenBank/DDBJ databases">
        <title>Genomic Encyclopedia of Archaeal and Bacterial Type Strains, Phase II (KMG-II): from individual species to whole genera.</title>
        <authorList>
            <person name="Goeker M."/>
        </authorList>
    </citation>
    <scope>NUCLEOTIDE SEQUENCE [LARGE SCALE GENOMIC DNA]</scope>
    <source>
        <strain evidence="10 12">DSM 2261</strain>
    </source>
</reference>
<evidence type="ECO:0000313" key="11">
    <source>
        <dbReference type="Proteomes" id="UP000035579"/>
    </source>
</evidence>
<evidence type="ECO:0000313" key="10">
    <source>
        <dbReference type="EMBL" id="REG22680.1"/>
    </source>
</evidence>